<dbReference type="Gene3D" id="1.20.950.20">
    <property type="entry name" value="Transmembrane di-heme cytochromes, Chain C"/>
    <property type="match status" value="1"/>
</dbReference>
<dbReference type="Gene3D" id="3.90.10.10">
    <property type="entry name" value="Cytochrome C3"/>
    <property type="match status" value="1"/>
</dbReference>
<dbReference type="SUPFAM" id="SSF103501">
    <property type="entry name" value="Respiratory nitrate reductase 1 gamma chain"/>
    <property type="match status" value="1"/>
</dbReference>
<dbReference type="Gene3D" id="1.10.720.180">
    <property type="match status" value="1"/>
</dbReference>
<dbReference type="InterPro" id="IPR036280">
    <property type="entry name" value="Multihaem_cyt_sf"/>
</dbReference>
<feature type="transmembrane region" description="Helical" evidence="2">
    <location>
        <begin position="577"/>
        <end position="599"/>
    </location>
</feature>
<feature type="transmembrane region" description="Helical" evidence="2">
    <location>
        <begin position="605"/>
        <end position="623"/>
    </location>
</feature>
<keyword evidence="1" id="KW-0732">Signal</keyword>
<dbReference type="SUPFAM" id="SSF48695">
    <property type="entry name" value="Multiheme cytochromes"/>
    <property type="match status" value="1"/>
</dbReference>
<sequence length="673" mass="71153">MKLRMRKRGPIMAAPMFPAARTLTAHAVAACMIAACIVLSAAALPAHAASDQQNTEVRPGRTWFIDESGFHASAHANMSCADCHAEQADHQHPRADKLNKPASTAFDRETCLQCHGEVEDNLAKGTHGGKPVMKTQDYNNCVTCHNPHYVLAPEARAKGLRPAGDMSQSCGVCHKAQTDLPKPAPDVAACLSCHGLKTGKGIAAGAGVSAAKPHGGSPAAPVPFNKGKEPQGPVMCLSCHGPESNAAAPAGAMPRITAEGMKSMTHGDMNCLTCHKDAARYPHNRQERVNCLTCHTRHDEKTIHDAHSNVSCGACHLSGVTPVLKDGKVDYVINSGPLNVHSMTLASGTASCVRCHSASPAVTGTATGSGGTEAGGSTSGFAGNGKVGAANAILPPKSVLCMGCHAATFSVQDTPGQIGLGIFVLVFAGMGLFWLSCANLGKGSPQKPQAADAATGQSHGCPTPHQHATTENRWAALCCDAFLQRRLYRESPLRWAVHALIFFPFLFRFVWGLLGLTGSLLSPAQEWPWLLLDKNWGAGAFLFDLSGLALLLGLLLAAVLWRREKCAAANAPRHDWLALYLLLGITLTGFVLEGMRIALTGMPEGSGYAFAGHVLALGLAPFGQATLARIYGWGWYVHAVLTALTVAYIPFSQLRHMFTAPLFLLVQTIRGRH</sequence>
<evidence type="ECO:0000256" key="2">
    <source>
        <dbReference type="SAM" id="Phobius"/>
    </source>
</evidence>
<feature type="transmembrane region" description="Helical" evidence="2">
    <location>
        <begin position="418"/>
        <end position="437"/>
    </location>
</feature>
<dbReference type="Pfam" id="PF14522">
    <property type="entry name" value="Cytochrome_C7"/>
    <property type="match status" value="1"/>
</dbReference>
<reference evidence="4" key="1">
    <citation type="submission" date="2019-08" db="EMBL/GenBank/DDBJ databases">
        <authorList>
            <person name="Kucharzyk K."/>
            <person name="Murdoch R.W."/>
            <person name="Higgins S."/>
            <person name="Loffler F."/>
        </authorList>
    </citation>
    <scope>NUCLEOTIDE SEQUENCE</scope>
</reference>
<keyword evidence="2" id="KW-0812">Transmembrane</keyword>
<feature type="transmembrane region" description="Helical" evidence="2">
    <location>
        <begin position="495"/>
        <end position="516"/>
    </location>
</feature>
<dbReference type="PANTHER" id="PTHR35038">
    <property type="entry name" value="DISSIMILATORY SULFITE REDUCTASE SIRA"/>
    <property type="match status" value="1"/>
</dbReference>
<evidence type="ECO:0000256" key="1">
    <source>
        <dbReference type="ARBA" id="ARBA00022729"/>
    </source>
</evidence>
<keyword evidence="2" id="KW-1133">Transmembrane helix</keyword>
<keyword evidence="2" id="KW-0472">Membrane</keyword>
<dbReference type="InterPro" id="IPR051829">
    <property type="entry name" value="Multiheme_Cytochr_ET"/>
</dbReference>
<dbReference type="AlphaFoldDB" id="A0A644SUT6"/>
<organism evidence="4">
    <name type="scientific">bioreactor metagenome</name>
    <dbReference type="NCBI Taxonomy" id="1076179"/>
    <lineage>
        <taxon>unclassified sequences</taxon>
        <taxon>metagenomes</taxon>
        <taxon>ecological metagenomes</taxon>
    </lineage>
</organism>
<dbReference type="InterPro" id="IPR029467">
    <property type="entry name" value="Cyt_c7-like"/>
</dbReference>
<protein>
    <recommendedName>
        <fullName evidence="3">Cytochrome c7-like domain-containing protein</fullName>
    </recommendedName>
</protein>
<dbReference type="PANTHER" id="PTHR35038:SF5">
    <property type="entry name" value="CYTOCHROME C-TYPE PROTEIN NRFB"/>
    <property type="match status" value="1"/>
</dbReference>
<accession>A0A644SUT6</accession>
<name>A0A644SUT6_9ZZZZ</name>
<feature type="domain" description="Cytochrome c7-like" evidence="3">
    <location>
        <begin position="137"/>
        <end position="194"/>
    </location>
</feature>
<evidence type="ECO:0000313" key="4">
    <source>
        <dbReference type="EMBL" id="MPL57452.1"/>
    </source>
</evidence>
<dbReference type="EMBL" id="VSSQ01000004">
    <property type="protein sequence ID" value="MPL57452.1"/>
    <property type="molecule type" value="Genomic_DNA"/>
</dbReference>
<dbReference type="GO" id="GO:0016491">
    <property type="term" value="F:oxidoreductase activity"/>
    <property type="evidence" value="ECO:0007669"/>
    <property type="project" value="TreeGrafter"/>
</dbReference>
<feature type="transmembrane region" description="Helical" evidence="2">
    <location>
        <begin position="536"/>
        <end position="561"/>
    </location>
</feature>
<comment type="caution">
    <text evidence="4">The sequence shown here is derived from an EMBL/GenBank/DDBJ whole genome shotgun (WGS) entry which is preliminary data.</text>
</comment>
<gene>
    <name evidence="4" type="ORF">SDC9_02957</name>
</gene>
<dbReference type="InterPro" id="IPR036197">
    <property type="entry name" value="NarG-like_sf"/>
</dbReference>
<evidence type="ECO:0000259" key="3">
    <source>
        <dbReference type="Pfam" id="PF14522"/>
    </source>
</evidence>
<dbReference type="Gene3D" id="1.10.1130.10">
    <property type="entry name" value="Flavocytochrome C3, Chain A"/>
    <property type="match status" value="1"/>
</dbReference>
<proteinExistence type="predicted"/>
<feature type="transmembrane region" description="Helical" evidence="2">
    <location>
        <begin position="630"/>
        <end position="651"/>
    </location>
</feature>